<dbReference type="AlphaFoldDB" id="A0A679J449"/>
<organism evidence="3">
    <name type="scientific">Methylobacterium bullatum</name>
    <dbReference type="NCBI Taxonomy" id="570505"/>
    <lineage>
        <taxon>Bacteria</taxon>
        <taxon>Pseudomonadati</taxon>
        <taxon>Pseudomonadota</taxon>
        <taxon>Alphaproteobacteria</taxon>
        <taxon>Hyphomicrobiales</taxon>
        <taxon>Methylobacteriaceae</taxon>
        <taxon>Methylobacterium</taxon>
    </lineage>
</organism>
<feature type="compositionally biased region" description="Basic and acidic residues" evidence="1">
    <location>
        <begin position="586"/>
        <end position="652"/>
    </location>
</feature>
<sequence>MGIGLLRLQDAAKRVSGGRRSPRFALPPLPSPPLLQKFGWAVGLPGLALIVGVATPFLASRAERRLDETAGPVVRATAETGLEPWLRLTVRGRDLIATGEAPDEAGRVAALDRLKRLPGLRHVVGRIGIVEDASPFVWTATRTSPERIELSGNRPVEIGPQALAAKLAPELPSETRIVDQAKAARGAPPDFSAASAFALEQLKPLAPGASATIADTTVSLSGEASTVADYEAVREALAHPPTGFTMGKVDIRPAATPDFRFAVTRERGGNLVLSGNVVSETAREAIRAMADDAADGATVDDRMQTARGLADGIDPTTLGRFAFQLSSLLQDGRVTYADSRLSVSGTALDGQAIGEIDALLRDGRPSGTRAGPVDLAAMPLSPYRFMVRRESDAVTLTGHLPDGATRDRILATLRPRFFRERIVDKSRIAEGAPPNLAGAVEAGITSLAMLATGDIRLSDRSLALTGDSLYRESAGRFEADLARRMPAGWQAQAEVKPPPGTTLDDPAACRNSFDRAINGSRLVFAPGGVTLRAEFYPTLDAVASAAKACPGLRIEVTGHADPAGAASAPKPALDAGVENTSSAESGKPRDADKASKPVVAKADKPHVKPADPKPASAKDGKDKAAGDKAAKEKDAKTEAPKEAKPAEPEPDIARQRALVIVEYLLQAGIPADRIVAAPAGRANASGQGVGLALRS</sequence>
<accession>A0A679J449</accession>
<dbReference type="EMBL" id="LR743504">
    <property type="protein sequence ID" value="CAA2104256.1"/>
    <property type="molecule type" value="Genomic_DNA"/>
</dbReference>
<feature type="domain" description="BON" evidence="2">
    <location>
        <begin position="263"/>
        <end position="305"/>
    </location>
</feature>
<feature type="region of interest" description="Disordered" evidence="1">
    <location>
        <begin position="562"/>
        <end position="652"/>
    </location>
</feature>
<dbReference type="Pfam" id="PF04972">
    <property type="entry name" value="BON"/>
    <property type="match status" value="1"/>
</dbReference>
<dbReference type="InterPro" id="IPR036737">
    <property type="entry name" value="OmpA-like_sf"/>
</dbReference>
<evidence type="ECO:0000313" key="3">
    <source>
        <dbReference type="EMBL" id="CAA2104256.1"/>
    </source>
</evidence>
<dbReference type="Gene3D" id="3.40.1520.20">
    <property type="match status" value="3"/>
</dbReference>
<evidence type="ECO:0000259" key="2">
    <source>
        <dbReference type="Pfam" id="PF04972"/>
    </source>
</evidence>
<dbReference type="SUPFAM" id="SSF103088">
    <property type="entry name" value="OmpA-like"/>
    <property type="match status" value="1"/>
</dbReference>
<dbReference type="InterPro" id="IPR007055">
    <property type="entry name" value="BON_dom"/>
</dbReference>
<name>A0A679J449_9HYPH</name>
<dbReference type="Gene3D" id="3.30.1330.60">
    <property type="entry name" value="OmpA-like domain"/>
    <property type="match status" value="1"/>
</dbReference>
<proteinExistence type="predicted"/>
<evidence type="ECO:0000256" key="1">
    <source>
        <dbReference type="SAM" id="MobiDB-lite"/>
    </source>
</evidence>
<reference evidence="3" key="1">
    <citation type="submission" date="2019-12" db="EMBL/GenBank/DDBJ databases">
        <authorList>
            <person name="Cremers G."/>
        </authorList>
    </citation>
    <scope>NUCLEOTIDE SEQUENCE</scope>
    <source>
        <strain evidence="3">Mbul1</strain>
    </source>
</reference>
<gene>
    <name evidence="3" type="ORF">MBUL_02615</name>
</gene>
<protein>
    <recommendedName>
        <fullName evidence="2">BON domain-containing protein</fullName>
    </recommendedName>
</protein>